<dbReference type="InParanoid" id="A0A1D6FER0"/>
<dbReference type="InterPro" id="IPR014042">
    <property type="entry name" value="Glutathione_synthase_a-hlx"/>
</dbReference>
<dbReference type="Pfam" id="PF03917">
    <property type="entry name" value="GSH_synth_ATP"/>
    <property type="match status" value="1"/>
</dbReference>
<proteinExistence type="predicted"/>
<dbReference type="AlphaFoldDB" id="A0A1D6FER0"/>
<dbReference type="GO" id="GO:0005524">
    <property type="term" value="F:ATP binding"/>
    <property type="evidence" value="ECO:0007669"/>
    <property type="project" value="InterPro"/>
</dbReference>
<dbReference type="EMBL" id="CM000784">
    <property type="protein sequence ID" value="AQK90433.1"/>
    <property type="molecule type" value="Genomic_DNA"/>
</dbReference>
<dbReference type="SUPFAM" id="SSF56059">
    <property type="entry name" value="Glutathione synthetase ATP-binding domain-like"/>
    <property type="match status" value="1"/>
</dbReference>
<organism evidence="1">
    <name type="scientific">Zea mays</name>
    <name type="common">Maize</name>
    <dbReference type="NCBI Taxonomy" id="4577"/>
    <lineage>
        <taxon>Eukaryota</taxon>
        <taxon>Viridiplantae</taxon>
        <taxon>Streptophyta</taxon>
        <taxon>Embryophyta</taxon>
        <taxon>Tracheophyta</taxon>
        <taxon>Spermatophyta</taxon>
        <taxon>Magnoliopsida</taxon>
        <taxon>Liliopsida</taxon>
        <taxon>Poales</taxon>
        <taxon>Poaceae</taxon>
        <taxon>PACMAD clade</taxon>
        <taxon>Panicoideae</taxon>
        <taxon>Andropogonodae</taxon>
        <taxon>Andropogoneae</taxon>
        <taxon>Tripsacinae</taxon>
        <taxon>Zea</taxon>
    </lineage>
</organism>
<name>A0A1D6FER0_MAIZE</name>
<sequence>MRDSVSWSRTLSFSATFISHLFWNGHPLSSISSRFLASFFKQACELAPIFNELVDCVSLDGESLQAALSRQVLNSIHWILVVPMWDLSFYNFIHEFTARLLDIHDKMMLIKNKEDIRLILHRSYYMLDSETNSLLQIENSRSYCFATNAATFCCSI</sequence>
<dbReference type="Gene3D" id="1.10.1080.10">
    <property type="entry name" value="Glutathione Synthetase, Chain A, domain 3"/>
    <property type="match status" value="1"/>
</dbReference>
<evidence type="ECO:0000313" key="1">
    <source>
        <dbReference type="EMBL" id="AQK90433.1"/>
    </source>
</evidence>
<gene>
    <name evidence="1" type="ORF">ZEAMMB73_Zm00001d008687</name>
</gene>
<accession>A0A1D6FER0</accession>
<reference evidence="1" key="1">
    <citation type="submission" date="2015-12" db="EMBL/GenBank/DDBJ databases">
        <title>Update maize B73 reference genome by single molecule sequencing technologies.</title>
        <authorList>
            <consortium name="Maize Genome Sequencing Project"/>
            <person name="Ware D."/>
        </authorList>
    </citation>
    <scope>NUCLEOTIDE SEQUENCE</scope>
    <source>
        <tissue evidence="1">Seedling</tissue>
    </source>
</reference>
<dbReference type="GO" id="GO:0004363">
    <property type="term" value="F:glutathione synthase activity"/>
    <property type="evidence" value="ECO:0007669"/>
    <property type="project" value="InterPro"/>
</dbReference>
<dbReference type="ExpressionAtlas" id="A0A1D6FER0">
    <property type="expression patterns" value="baseline and differential"/>
</dbReference>
<dbReference type="PANTHER" id="PTHR11130">
    <property type="entry name" value="GLUTATHIONE SYNTHETASE"/>
    <property type="match status" value="1"/>
</dbReference>
<dbReference type="InterPro" id="IPR005615">
    <property type="entry name" value="Glutathione_synthase"/>
</dbReference>
<feature type="non-terminal residue" evidence="1">
    <location>
        <position position="156"/>
    </location>
</feature>
<protein>
    <submittedName>
        <fullName evidence="1">Glutathione synthetase chloroplastic</fullName>
    </submittedName>
</protein>
<dbReference type="STRING" id="4577.A0A1D6FER0"/>
<dbReference type="SMR" id="A0A1D6FER0"/>
<dbReference type="PANTHER" id="PTHR11130:SF0">
    <property type="entry name" value="GLUTATHIONE SYNTHETASE"/>
    <property type="match status" value="1"/>
</dbReference>